<comment type="caution">
    <text evidence="1">The sequence shown here is derived from an EMBL/GenBank/DDBJ whole genome shotgun (WGS) entry which is preliminary data.</text>
</comment>
<protein>
    <submittedName>
        <fullName evidence="1">Aminoglycoside nucleotidyltransferase</fullName>
    </submittedName>
</protein>
<keyword evidence="1" id="KW-0808">Transferase</keyword>
<evidence type="ECO:0000313" key="2">
    <source>
        <dbReference type="Proteomes" id="UP000186685"/>
    </source>
</evidence>
<dbReference type="SUPFAM" id="SSF81301">
    <property type="entry name" value="Nucleotidyltransferase"/>
    <property type="match status" value="1"/>
</dbReference>
<name>A0A854BYV0_9BACT</name>
<dbReference type="GO" id="GO:0016740">
    <property type="term" value="F:transferase activity"/>
    <property type="evidence" value="ECO:0007669"/>
    <property type="project" value="UniProtKB-KW"/>
</dbReference>
<dbReference type="Pfam" id="PF10706">
    <property type="entry name" value="Aminoglyc_resit"/>
    <property type="match status" value="1"/>
</dbReference>
<dbReference type="InterPro" id="IPR043519">
    <property type="entry name" value="NT_sf"/>
</dbReference>
<accession>A0A854BYV0</accession>
<dbReference type="AlphaFoldDB" id="A0A854BYV0"/>
<dbReference type="EMBL" id="MNQR01000032">
    <property type="protein sequence ID" value="OKZ08412.1"/>
    <property type="molecule type" value="Genomic_DNA"/>
</dbReference>
<sequence length="168" mass="18876">MITEKDAIDLINLAESLGITVFLDGGWGVDALLGRQTREHQDIDLFVEETQAARFIRALHQQGFKERTEAYSTPQHIVFADADGRTVDLHLFTYTSDGEIVFEGETYPADTFSGEGCIGEKKVSCIPPQAQVAFHTGYVFDENDVKDVLALCYRFHIPVPNEYLPYIN</sequence>
<dbReference type="InterPro" id="IPR019646">
    <property type="entry name" value="Aminoglyc_AdlTrfase"/>
</dbReference>
<dbReference type="Gene3D" id="3.30.460.40">
    <property type="match status" value="1"/>
</dbReference>
<dbReference type="Proteomes" id="UP000186685">
    <property type="component" value="Unassembled WGS sequence"/>
</dbReference>
<evidence type="ECO:0000313" key="1">
    <source>
        <dbReference type="EMBL" id="OKZ08412.1"/>
    </source>
</evidence>
<organism evidence="1 2">
    <name type="scientific">Phocaeicola plebeius</name>
    <dbReference type="NCBI Taxonomy" id="310297"/>
    <lineage>
        <taxon>Bacteria</taxon>
        <taxon>Pseudomonadati</taxon>
        <taxon>Bacteroidota</taxon>
        <taxon>Bacteroidia</taxon>
        <taxon>Bacteroidales</taxon>
        <taxon>Bacteroidaceae</taxon>
        <taxon>Phocaeicola</taxon>
    </lineage>
</organism>
<gene>
    <name evidence="1" type="ORF">BHV76_09855</name>
</gene>
<reference evidence="1 2" key="1">
    <citation type="journal article" date="2016" name="Nat. Biotechnol.">
        <title>Measurement of bacterial replication rates in microbial communities.</title>
        <authorList>
            <person name="Brown C.T."/>
            <person name="Olm M.R."/>
            <person name="Thomas B.C."/>
            <person name="Banfield J.F."/>
        </authorList>
    </citation>
    <scope>NUCLEOTIDE SEQUENCE [LARGE SCALE GENOMIC DNA]</scope>
    <source>
        <strain evidence="1">45_130</strain>
    </source>
</reference>
<proteinExistence type="predicted"/>